<proteinExistence type="predicted"/>
<dbReference type="OrthoDB" id="9770043at2"/>
<dbReference type="PANTHER" id="PTHR19328">
    <property type="entry name" value="HEDGEHOG-INTERACTING PROTEIN"/>
    <property type="match status" value="1"/>
</dbReference>
<evidence type="ECO:0000256" key="1">
    <source>
        <dbReference type="SAM" id="SignalP"/>
    </source>
</evidence>
<feature type="domain" description="Glucose/Sorbosone dehydrogenase" evidence="3">
    <location>
        <begin position="288"/>
        <end position="620"/>
    </location>
</feature>
<organism evidence="4 5">
    <name type="scientific">Maioricimonas rarisocia</name>
    <dbReference type="NCBI Taxonomy" id="2528026"/>
    <lineage>
        <taxon>Bacteria</taxon>
        <taxon>Pseudomonadati</taxon>
        <taxon>Planctomycetota</taxon>
        <taxon>Planctomycetia</taxon>
        <taxon>Planctomycetales</taxon>
        <taxon>Planctomycetaceae</taxon>
        <taxon>Maioricimonas</taxon>
    </lineage>
</organism>
<dbReference type="InterPro" id="IPR011042">
    <property type="entry name" value="6-blade_b-propeller_TolB-like"/>
</dbReference>
<dbReference type="Pfam" id="PF06439">
    <property type="entry name" value="3keto-disac_hyd"/>
    <property type="match status" value="1"/>
</dbReference>
<dbReference type="Gene3D" id="2.120.10.30">
    <property type="entry name" value="TolB, C-terminal domain"/>
    <property type="match status" value="1"/>
</dbReference>
<dbReference type="EMBL" id="CP036275">
    <property type="protein sequence ID" value="QDU38410.1"/>
    <property type="molecule type" value="Genomic_DNA"/>
</dbReference>
<evidence type="ECO:0000313" key="5">
    <source>
        <dbReference type="Proteomes" id="UP000320496"/>
    </source>
</evidence>
<dbReference type="InterPro" id="IPR012938">
    <property type="entry name" value="Glc/Sorbosone_DH"/>
</dbReference>
<dbReference type="Pfam" id="PF07995">
    <property type="entry name" value="GSDH"/>
    <property type="match status" value="1"/>
</dbReference>
<dbReference type="GO" id="GO:0016787">
    <property type="term" value="F:hydrolase activity"/>
    <property type="evidence" value="ECO:0007669"/>
    <property type="project" value="InterPro"/>
</dbReference>
<dbReference type="PANTHER" id="PTHR19328:SF75">
    <property type="entry name" value="ALDOSE SUGAR DEHYDROGENASE YLII"/>
    <property type="match status" value="1"/>
</dbReference>
<dbReference type="EC" id="1.1.5.2" evidence="4"/>
<dbReference type="KEGG" id="mri:Mal4_27370"/>
<name>A0A517Z7H3_9PLAN</name>
<dbReference type="RefSeq" id="WP_145369696.1">
    <property type="nucleotide sequence ID" value="NZ_CP036275.1"/>
</dbReference>
<feature type="chain" id="PRO_5021801899" evidence="1">
    <location>
        <begin position="23"/>
        <end position="628"/>
    </location>
</feature>
<keyword evidence="1" id="KW-0732">Signal</keyword>
<dbReference type="InterPro" id="IPR011041">
    <property type="entry name" value="Quinoprot_gluc/sorb_DH_b-prop"/>
</dbReference>
<reference evidence="4 5" key="1">
    <citation type="submission" date="2019-02" db="EMBL/GenBank/DDBJ databases">
        <title>Deep-cultivation of Planctomycetes and their phenomic and genomic characterization uncovers novel biology.</title>
        <authorList>
            <person name="Wiegand S."/>
            <person name="Jogler M."/>
            <person name="Boedeker C."/>
            <person name="Pinto D."/>
            <person name="Vollmers J."/>
            <person name="Rivas-Marin E."/>
            <person name="Kohn T."/>
            <person name="Peeters S.H."/>
            <person name="Heuer A."/>
            <person name="Rast P."/>
            <person name="Oberbeckmann S."/>
            <person name="Bunk B."/>
            <person name="Jeske O."/>
            <person name="Meyerdierks A."/>
            <person name="Storesund J.E."/>
            <person name="Kallscheuer N."/>
            <person name="Luecker S."/>
            <person name="Lage O.M."/>
            <person name="Pohl T."/>
            <person name="Merkel B.J."/>
            <person name="Hornburger P."/>
            <person name="Mueller R.-W."/>
            <person name="Bruemmer F."/>
            <person name="Labrenz M."/>
            <person name="Spormann A.M."/>
            <person name="Op den Camp H."/>
            <person name="Overmann J."/>
            <person name="Amann R."/>
            <person name="Jetten M.S.M."/>
            <person name="Mascher T."/>
            <person name="Medema M.H."/>
            <person name="Devos D.P."/>
            <person name="Kaster A.-K."/>
            <person name="Ovreas L."/>
            <person name="Rohde M."/>
            <person name="Galperin M.Y."/>
            <person name="Jogler C."/>
        </authorList>
    </citation>
    <scope>NUCLEOTIDE SEQUENCE [LARGE SCALE GENOMIC DNA]</scope>
    <source>
        <strain evidence="4 5">Mal4</strain>
    </source>
</reference>
<dbReference type="AlphaFoldDB" id="A0A517Z7H3"/>
<dbReference type="Gene3D" id="2.60.120.560">
    <property type="entry name" value="Exo-inulinase, domain 1"/>
    <property type="match status" value="1"/>
</dbReference>
<keyword evidence="4" id="KW-0560">Oxidoreductase</keyword>
<sequence length="628" mass="70826" precursor="true">MRMISMSLCFAVAAALAVPASAEENTLSEAEKKAGWTLLFDGETKEGWRNYKKDSISDGWVVKDGALVRAEQGAGDIITEGEYGNFELSLEYKISPEGNSGIMFLVTEEADRPWQTGPEIQVQDNEDGHDPQKAGWLYQLYKPRTNPETGEPLDATRPVGEWNHIQLRVTESGCEINVNGIRYSQFKIGSDDWNRRVAQSKFSKFEGFGKADKGHICLQDHGDEVAYRNIMVRELEPDGTAPEPIDGTLALKPVLAYPDLEWADWEPLDDRGRPEAFRSIVLTHAGDDSGRVFVAEQRGRIYVFENSRDVKESKVFIDLEDRVTYQDKQNEEGFLGLAFHPRYEDNGEFFVYYTTSKKPNTSVISRFRVDPADANRADPDSEEVIMEIEQPFWNHNGGTIEFGPDGYLYVGLGDGGSANDPYDNAQNLGTLLGSILRIDVDRKENGKNYAIPEDNPFTDSEDKRPEIYAYGLRNVWRLGFDRETGHLWAADVGQNLWEEINIVTNGGNYGWNRREGMHPFGREGADASDDLIDPIWEYDHQVGKSITGGVVYRGKKLPELYGKYVYADYVSGKIWALKYDEENEEVVSNEAIPSPKMPIVSFGEDAEGEIYFLMVTPNGKSVYTFEKE</sequence>
<evidence type="ECO:0000259" key="3">
    <source>
        <dbReference type="Pfam" id="PF07995"/>
    </source>
</evidence>
<gene>
    <name evidence="4" type="primary">gdhB_1</name>
    <name evidence="4" type="ORF">Mal4_27370</name>
</gene>
<protein>
    <submittedName>
        <fullName evidence="4">Quinoprotein glucose dehydrogenase B</fullName>
        <ecNumber evidence="4">1.1.5.2</ecNumber>
    </submittedName>
</protein>
<evidence type="ECO:0000259" key="2">
    <source>
        <dbReference type="Pfam" id="PF06439"/>
    </source>
</evidence>
<dbReference type="SUPFAM" id="SSF50952">
    <property type="entry name" value="Soluble quinoprotein glucose dehydrogenase"/>
    <property type="match status" value="1"/>
</dbReference>
<dbReference type="GO" id="GO:0008876">
    <property type="term" value="F:quinoprotein glucose dehydrogenase activity"/>
    <property type="evidence" value="ECO:0007669"/>
    <property type="project" value="UniProtKB-EC"/>
</dbReference>
<dbReference type="Proteomes" id="UP000320496">
    <property type="component" value="Chromosome"/>
</dbReference>
<feature type="domain" description="3-keto-alpha-glucoside-1,2-lyase/3-keto-2-hydroxy-glucal hydratase" evidence="2">
    <location>
        <begin position="35"/>
        <end position="233"/>
    </location>
</feature>
<feature type="signal peptide" evidence="1">
    <location>
        <begin position="1"/>
        <end position="22"/>
    </location>
</feature>
<accession>A0A517Z7H3</accession>
<evidence type="ECO:0000313" key="4">
    <source>
        <dbReference type="EMBL" id="QDU38410.1"/>
    </source>
</evidence>
<dbReference type="InterPro" id="IPR010496">
    <property type="entry name" value="AL/BT2_dom"/>
</dbReference>
<keyword evidence="5" id="KW-1185">Reference proteome</keyword>